<dbReference type="NCBIfam" id="NF009048">
    <property type="entry name" value="PRK12382.1"/>
    <property type="match status" value="1"/>
</dbReference>
<comment type="subcellular location">
    <subcellularLocation>
        <location evidence="8">Cell inner membrane</location>
        <topology evidence="8">Multi-pass membrane protein</topology>
    </subcellularLocation>
    <subcellularLocation>
        <location evidence="1">Cell membrane</location>
        <topology evidence="1">Multi-pass membrane protein</topology>
    </subcellularLocation>
</comment>
<dbReference type="InterPro" id="IPR036259">
    <property type="entry name" value="MFS_trans_sf"/>
</dbReference>
<keyword evidence="5 8" id="KW-0812">Transmembrane</keyword>
<dbReference type="Gene3D" id="1.20.1250.20">
    <property type="entry name" value="MFS general substrate transporter like domains"/>
    <property type="match status" value="1"/>
</dbReference>
<keyword evidence="3 8" id="KW-1003">Cell membrane</keyword>
<evidence type="ECO:0000256" key="5">
    <source>
        <dbReference type="ARBA" id="ARBA00022692"/>
    </source>
</evidence>
<feature type="transmembrane region" description="Helical" evidence="8">
    <location>
        <begin position="216"/>
        <end position="242"/>
    </location>
</feature>
<dbReference type="Proteomes" id="UP000540490">
    <property type="component" value="Unassembled WGS sequence"/>
</dbReference>
<comment type="caution">
    <text evidence="10">The sequence shown here is derived from an EMBL/GenBank/DDBJ whole genome shotgun (WGS) entry which is preliminary data.</text>
</comment>
<dbReference type="AlphaFoldDB" id="A0A7W4NU30"/>
<dbReference type="InterPro" id="IPR020846">
    <property type="entry name" value="MFS_dom"/>
</dbReference>
<keyword evidence="12" id="KW-1185">Reference proteome</keyword>
<sequence length="386" mass="39431">MTYRSIRDPAQARLLGLVVVLFVSYLCVAIPMPVVPVYVTGRLGLGNAWAGLGVGIAFLSTIVMRGYAGHLSDRRGAKAAVGRGLAFYAGGALVSLVAGLLTQAPLTGFVVLVAGRLLLGLGESLVGVGVIAWGIGLVGSARSGTVLALVGAAIYGALAVGGPIGLVLFDRLGFVGAMAVSTLLPCLGLLAILAMTGVAPHPHAERPSFLSVMGRIWGYGLIVCLQGIGFAAIGSFFVLYFLHRHWSHAGLGFMAFGGGFVLVRLLFGHLPDRFGGLPVAIGSLAIEALGQFLIWGAHGPILALAGACLTGLGCSMIFPAMGREVVHLVQPHLRGTAMGGFTAFQDLAYGLTGPLAGLFADRAGYSGVFLIGGIAAAAGFLIAQAR</sequence>
<keyword evidence="6 8" id="KW-1133">Transmembrane helix</keyword>
<proteinExistence type="inferred from homology"/>
<dbReference type="RefSeq" id="WP_182975236.1">
    <property type="nucleotide sequence ID" value="NZ_JABEQN010000027.1"/>
</dbReference>
<dbReference type="CDD" id="cd17489">
    <property type="entry name" value="MFS_YfcJ_like"/>
    <property type="match status" value="1"/>
</dbReference>
<dbReference type="InterPro" id="IPR050171">
    <property type="entry name" value="MFS_Transporters"/>
</dbReference>
<dbReference type="InterPro" id="IPR037541">
    <property type="entry name" value="MFS_YfcJ"/>
</dbReference>
<feature type="transmembrane region" description="Helical" evidence="8">
    <location>
        <begin position="12"/>
        <end position="34"/>
    </location>
</feature>
<reference evidence="12 13" key="1">
    <citation type="submission" date="2020-04" db="EMBL/GenBank/DDBJ databases">
        <title>Description of novel Gluconacetobacter.</title>
        <authorList>
            <person name="Sombolestani A."/>
        </authorList>
    </citation>
    <scope>NUCLEOTIDE SEQUENCE [LARGE SCALE GENOMIC DNA]</scope>
    <source>
        <strain evidence="11 12">LMG 1728</strain>
        <strain evidence="10 13">LMG 1731</strain>
    </source>
</reference>
<evidence type="ECO:0000256" key="4">
    <source>
        <dbReference type="ARBA" id="ARBA00022519"/>
    </source>
</evidence>
<feature type="transmembrane region" description="Helical" evidence="8">
    <location>
        <begin position="174"/>
        <end position="195"/>
    </location>
</feature>
<feature type="transmembrane region" description="Helical" evidence="8">
    <location>
        <begin position="85"/>
        <end position="106"/>
    </location>
</feature>
<evidence type="ECO:0000256" key="7">
    <source>
        <dbReference type="ARBA" id="ARBA00023136"/>
    </source>
</evidence>
<dbReference type="EMBL" id="JABEQO010000027">
    <property type="protein sequence ID" value="MBB2166199.1"/>
    <property type="molecule type" value="Genomic_DNA"/>
</dbReference>
<feature type="transmembrane region" description="Helical" evidence="8">
    <location>
        <begin position="274"/>
        <end position="295"/>
    </location>
</feature>
<feature type="transmembrane region" description="Helical" evidence="8">
    <location>
        <begin position="301"/>
        <end position="321"/>
    </location>
</feature>
<dbReference type="Proteomes" id="UP000561077">
    <property type="component" value="Unassembled WGS sequence"/>
</dbReference>
<dbReference type="GO" id="GO:0022857">
    <property type="term" value="F:transmembrane transporter activity"/>
    <property type="evidence" value="ECO:0007669"/>
    <property type="project" value="UniProtKB-UniRule"/>
</dbReference>
<feature type="transmembrane region" description="Helical" evidence="8">
    <location>
        <begin position="248"/>
        <end position="267"/>
    </location>
</feature>
<evidence type="ECO:0000313" key="11">
    <source>
        <dbReference type="EMBL" id="MBB2195334.1"/>
    </source>
</evidence>
<evidence type="ECO:0000256" key="2">
    <source>
        <dbReference type="ARBA" id="ARBA00022448"/>
    </source>
</evidence>
<evidence type="ECO:0000313" key="10">
    <source>
        <dbReference type="EMBL" id="MBB2166199.1"/>
    </source>
</evidence>
<keyword evidence="7 8" id="KW-0472">Membrane</keyword>
<keyword evidence="2 8" id="KW-0813">Transport</keyword>
<evidence type="ECO:0000256" key="6">
    <source>
        <dbReference type="ARBA" id="ARBA00022989"/>
    </source>
</evidence>
<evidence type="ECO:0000256" key="3">
    <source>
        <dbReference type="ARBA" id="ARBA00022475"/>
    </source>
</evidence>
<feature type="transmembrane region" description="Helical" evidence="8">
    <location>
        <begin position="118"/>
        <end position="139"/>
    </location>
</feature>
<protein>
    <recommendedName>
        <fullName evidence="8">Uncharacterized MFS-type transporter HLH25_17210</fullName>
    </recommendedName>
</protein>
<comment type="caution">
    <text evidence="8">Lacks conserved residue(s) required for the propagation of feature annotation.</text>
</comment>
<name>A0A7W4NU30_9PROT</name>
<feature type="domain" description="Major facilitator superfamily (MFS) profile" evidence="9">
    <location>
        <begin position="174"/>
        <end position="386"/>
    </location>
</feature>
<dbReference type="SUPFAM" id="SSF103473">
    <property type="entry name" value="MFS general substrate transporter"/>
    <property type="match status" value="1"/>
</dbReference>
<dbReference type="InterPro" id="IPR011701">
    <property type="entry name" value="MFS"/>
</dbReference>
<dbReference type="EMBL" id="JABEQN010000027">
    <property type="protein sequence ID" value="MBB2195334.1"/>
    <property type="molecule type" value="Genomic_DNA"/>
</dbReference>
<organism evidence="10 13">
    <name type="scientific">Gluconacetobacter dulcium</name>
    <dbReference type="NCBI Taxonomy" id="2729096"/>
    <lineage>
        <taxon>Bacteria</taxon>
        <taxon>Pseudomonadati</taxon>
        <taxon>Pseudomonadota</taxon>
        <taxon>Alphaproteobacteria</taxon>
        <taxon>Acetobacterales</taxon>
        <taxon>Acetobacteraceae</taxon>
        <taxon>Gluconacetobacter</taxon>
    </lineage>
</organism>
<feature type="transmembrane region" description="Helical" evidence="8">
    <location>
        <begin position="146"/>
        <end position="168"/>
    </location>
</feature>
<feature type="transmembrane region" description="Helical" evidence="8">
    <location>
        <begin position="363"/>
        <end position="383"/>
    </location>
</feature>
<keyword evidence="4 8" id="KW-0997">Cell inner membrane</keyword>
<evidence type="ECO:0000259" key="9">
    <source>
        <dbReference type="PROSITE" id="PS50850"/>
    </source>
</evidence>
<comment type="similarity">
    <text evidence="8">Belongs to the major facilitator superfamily. YfcJ family.</text>
</comment>
<dbReference type="GO" id="GO:0005886">
    <property type="term" value="C:plasma membrane"/>
    <property type="evidence" value="ECO:0007669"/>
    <property type="project" value="UniProtKB-SubCell"/>
</dbReference>
<dbReference type="PANTHER" id="PTHR23517:SF1">
    <property type="match status" value="1"/>
</dbReference>
<dbReference type="PANTHER" id="PTHR23517">
    <property type="entry name" value="RESISTANCE PROTEIN MDTM, PUTATIVE-RELATED-RELATED"/>
    <property type="match status" value="1"/>
</dbReference>
<evidence type="ECO:0000313" key="12">
    <source>
        <dbReference type="Proteomes" id="UP000540490"/>
    </source>
</evidence>
<dbReference type="NCBIfam" id="NF003477">
    <property type="entry name" value="PRK05122.1"/>
    <property type="match status" value="1"/>
</dbReference>
<evidence type="ECO:0000256" key="1">
    <source>
        <dbReference type="ARBA" id="ARBA00004651"/>
    </source>
</evidence>
<evidence type="ECO:0000256" key="8">
    <source>
        <dbReference type="HAMAP-Rule" id="MF_02091"/>
    </source>
</evidence>
<accession>A0A7W4NU30</accession>
<dbReference type="PROSITE" id="PS50850">
    <property type="entry name" value="MFS"/>
    <property type="match status" value="1"/>
</dbReference>
<feature type="transmembrane region" description="Helical" evidence="8">
    <location>
        <begin position="46"/>
        <end position="64"/>
    </location>
</feature>
<dbReference type="Pfam" id="PF07690">
    <property type="entry name" value="MFS_1"/>
    <property type="match status" value="1"/>
</dbReference>
<evidence type="ECO:0000313" key="13">
    <source>
        <dbReference type="Proteomes" id="UP000561077"/>
    </source>
</evidence>
<gene>
    <name evidence="11" type="ORF">HLH25_17210</name>
    <name evidence="10" type="ORF">HLH26_17035</name>
</gene>
<dbReference type="HAMAP" id="MF_02091">
    <property type="entry name" value="MFS_YfcJ"/>
    <property type="match status" value="1"/>
</dbReference>